<keyword evidence="10" id="KW-1185">Reference proteome</keyword>
<feature type="transmembrane region" description="Helical" evidence="8">
    <location>
        <begin position="333"/>
        <end position="356"/>
    </location>
</feature>
<dbReference type="AlphaFoldDB" id="A0A7G5C690"/>
<accession>A0A7G5C690</accession>
<dbReference type="NCBIfam" id="TIGR00912">
    <property type="entry name" value="2A0309"/>
    <property type="match status" value="1"/>
</dbReference>
<dbReference type="Gene3D" id="1.20.1740.10">
    <property type="entry name" value="Amino acid/polyamine transporter I"/>
    <property type="match status" value="1"/>
</dbReference>
<dbReference type="Pfam" id="PF03845">
    <property type="entry name" value="Spore_permease"/>
    <property type="match status" value="1"/>
</dbReference>
<keyword evidence="6 8" id="KW-1133">Transmembrane helix</keyword>
<feature type="transmembrane region" description="Helical" evidence="8">
    <location>
        <begin position="12"/>
        <end position="35"/>
    </location>
</feature>
<evidence type="ECO:0000256" key="8">
    <source>
        <dbReference type="SAM" id="Phobius"/>
    </source>
</evidence>
<comment type="similarity">
    <text evidence="2">Belongs to the amino acid-polyamine-organocation (APC) superfamily. Spore germination protein (SGP) (TC 2.A.3.9) family.</text>
</comment>
<feature type="transmembrane region" description="Helical" evidence="8">
    <location>
        <begin position="147"/>
        <end position="164"/>
    </location>
</feature>
<dbReference type="PANTHER" id="PTHR34975:SF2">
    <property type="entry name" value="SPORE GERMINATION PROTEIN A2"/>
    <property type="match status" value="1"/>
</dbReference>
<proteinExistence type="inferred from homology"/>
<feature type="transmembrane region" description="Helical" evidence="8">
    <location>
        <begin position="184"/>
        <end position="204"/>
    </location>
</feature>
<evidence type="ECO:0000256" key="1">
    <source>
        <dbReference type="ARBA" id="ARBA00004141"/>
    </source>
</evidence>
<feature type="transmembrane region" description="Helical" evidence="8">
    <location>
        <begin position="73"/>
        <end position="97"/>
    </location>
</feature>
<evidence type="ECO:0000256" key="4">
    <source>
        <dbReference type="ARBA" id="ARBA00022544"/>
    </source>
</evidence>
<keyword evidence="7 8" id="KW-0472">Membrane</keyword>
<evidence type="ECO:0000313" key="10">
    <source>
        <dbReference type="Proteomes" id="UP000515679"/>
    </source>
</evidence>
<evidence type="ECO:0000256" key="7">
    <source>
        <dbReference type="ARBA" id="ARBA00023136"/>
    </source>
</evidence>
<organism evidence="9 10">
    <name type="scientific">Cohnella cholangitidis</name>
    <dbReference type="NCBI Taxonomy" id="2598458"/>
    <lineage>
        <taxon>Bacteria</taxon>
        <taxon>Bacillati</taxon>
        <taxon>Bacillota</taxon>
        <taxon>Bacilli</taxon>
        <taxon>Bacillales</taxon>
        <taxon>Paenibacillaceae</taxon>
        <taxon>Cohnella</taxon>
    </lineage>
</organism>
<reference evidence="9 10" key="1">
    <citation type="submission" date="2019-07" db="EMBL/GenBank/DDBJ databases">
        <authorList>
            <person name="Kim J.K."/>
            <person name="Cheong H.-M."/>
            <person name="Choi Y."/>
            <person name="Hwang K.J."/>
            <person name="Lee S."/>
            <person name="Choi C."/>
        </authorList>
    </citation>
    <scope>NUCLEOTIDE SEQUENCE [LARGE SCALE GENOMIC DNA]</scope>
    <source>
        <strain evidence="9 10">KS 22</strain>
    </source>
</reference>
<gene>
    <name evidence="9" type="ORF">FPL14_28815</name>
</gene>
<dbReference type="KEGG" id="cchl:FPL14_28815"/>
<evidence type="ECO:0000256" key="6">
    <source>
        <dbReference type="ARBA" id="ARBA00022989"/>
    </source>
</evidence>
<dbReference type="Proteomes" id="UP000515679">
    <property type="component" value="Chromosome"/>
</dbReference>
<dbReference type="InterPro" id="IPR004761">
    <property type="entry name" value="Spore_GerAB"/>
</dbReference>
<evidence type="ECO:0000256" key="2">
    <source>
        <dbReference type="ARBA" id="ARBA00007998"/>
    </source>
</evidence>
<feature type="transmembrane region" description="Helical" evidence="8">
    <location>
        <begin position="302"/>
        <end position="321"/>
    </location>
</feature>
<dbReference type="GO" id="GO:0009847">
    <property type="term" value="P:spore germination"/>
    <property type="evidence" value="ECO:0007669"/>
    <property type="project" value="InterPro"/>
</dbReference>
<comment type="subcellular location">
    <subcellularLocation>
        <location evidence="1">Membrane</location>
        <topology evidence="1">Multi-pass membrane protein</topology>
    </subcellularLocation>
</comment>
<name>A0A7G5C690_9BACL</name>
<evidence type="ECO:0000313" key="9">
    <source>
        <dbReference type="EMBL" id="QMV44724.1"/>
    </source>
</evidence>
<feature type="transmembrane region" description="Helical" evidence="8">
    <location>
        <begin position="41"/>
        <end position="61"/>
    </location>
</feature>
<feature type="transmembrane region" description="Helical" evidence="8">
    <location>
        <begin position="117"/>
        <end position="135"/>
    </location>
</feature>
<keyword evidence="5 8" id="KW-0812">Transmembrane</keyword>
<dbReference type="PANTHER" id="PTHR34975">
    <property type="entry name" value="SPORE GERMINATION PROTEIN A2"/>
    <property type="match status" value="1"/>
</dbReference>
<sequence>MLEKGKISAAQLALMMYATIVGTVLLSVPSVIGRYAKNDLWISPIWAAMIGMIAVYTAYRLHQFYPKRTIIQYIPLIIGRIPGKLLGLSYLFFYLVMNGHGVRIYADFIVGTSLPFTPMYIIVGSMIIVCCLAVKGGVEGIGRASQIIIPFYFLTFILLIAFLTSDMKLERILPVLEHGLVPTIKGALTPQGWFAETLLISFLLPNLSNGDKAIKWVAISVVMAMLTLVITNLTVLFMYGSELPRLTYPLLSATRYISYANFFENIESIIVAIWVLSNFIKFTIVLYALVLGSAQLFNLSDYRPLVMPIGFLTALISFWSLPSQMDLSEYSTLVWPVYSLLYQTLIPMLLMLVAFIRTRNSKGERSP</sequence>
<dbReference type="RefSeq" id="WP_182301015.1">
    <property type="nucleotide sequence ID" value="NZ_CP041969.1"/>
</dbReference>
<dbReference type="GO" id="GO:0016020">
    <property type="term" value="C:membrane"/>
    <property type="evidence" value="ECO:0007669"/>
    <property type="project" value="UniProtKB-SubCell"/>
</dbReference>
<dbReference type="EMBL" id="CP041969">
    <property type="protein sequence ID" value="QMV44724.1"/>
    <property type="molecule type" value="Genomic_DNA"/>
</dbReference>
<keyword evidence="3" id="KW-0813">Transport</keyword>
<feature type="transmembrane region" description="Helical" evidence="8">
    <location>
        <begin position="216"/>
        <end position="239"/>
    </location>
</feature>
<evidence type="ECO:0000256" key="5">
    <source>
        <dbReference type="ARBA" id="ARBA00022692"/>
    </source>
</evidence>
<feature type="transmembrane region" description="Helical" evidence="8">
    <location>
        <begin position="269"/>
        <end position="290"/>
    </location>
</feature>
<evidence type="ECO:0000256" key="3">
    <source>
        <dbReference type="ARBA" id="ARBA00022448"/>
    </source>
</evidence>
<protein>
    <submittedName>
        <fullName evidence="9">GerAB/ArcD/ProY family transporter</fullName>
    </submittedName>
</protein>
<keyword evidence="4" id="KW-0309">Germination</keyword>